<dbReference type="SUPFAM" id="SSF47413">
    <property type="entry name" value="lambda repressor-like DNA-binding domains"/>
    <property type="match status" value="1"/>
</dbReference>
<protein>
    <submittedName>
        <fullName evidence="3">Helix-turn-helix domain-containing protein</fullName>
    </submittedName>
</protein>
<evidence type="ECO:0000313" key="3">
    <source>
        <dbReference type="EMBL" id="MXO98756.1"/>
    </source>
</evidence>
<keyword evidence="4" id="KW-1185">Reference proteome</keyword>
<evidence type="ECO:0000256" key="1">
    <source>
        <dbReference type="SAM" id="MobiDB-lite"/>
    </source>
</evidence>
<feature type="region of interest" description="Disordered" evidence="1">
    <location>
        <begin position="1"/>
        <end position="20"/>
    </location>
</feature>
<dbReference type="SMART" id="SM00530">
    <property type="entry name" value="HTH_XRE"/>
    <property type="match status" value="1"/>
</dbReference>
<evidence type="ECO:0000313" key="4">
    <source>
        <dbReference type="Proteomes" id="UP000469430"/>
    </source>
</evidence>
<organism evidence="3 4">
    <name type="scientific">Croceibacterium xixiisoli</name>
    <dbReference type="NCBI Taxonomy" id="1476466"/>
    <lineage>
        <taxon>Bacteria</taxon>
        <taxon>Pseudomonadati</taxon>
        <taxon>Pseudomonadota</taxon>
        <taxon>Alphaproteobacteria</taxon>
        <taxon>Sphingomonadales</taxon>
        <taxon>Erythrobacteraceae</taxon>
        <taxon>Croceibacterium</taxon>
    </lineage>
</organism>
<dbReference type="InterPro" id="IPR010982">
    <property type="entry name" value="Lambda_DNA-bd_dom_sf"/>
</dbReference>
<dbReference type="PROSITE" id="PS50943">
    <property type="entry name" value="HTH_CROC1"/>
    <property type="match status" value="1"/>
</dbReference>
<dbReference type="AlphaFoldDB" id="A0A6I4TS28"/>
<dbReference type="InterPro" id="IPR001387">
    <property type="entry name" value="Cro/C1-type_HTH"/>
</dbReference>
<dbReference type="Proteomes" id="UP000469430">
    <property type="component" value="Unassembled WGS sequence"/>
</dbReference>
<dbReference type="Gene3D" id="1.10.260.40">
    <property type="entry name" value="lambda repressor-like DNA-binding domains"/>
    <property type="match status" value="1"/>
</dbReference>
<proteinExistence type="predicted"/>
<dbReference type="EMBL" id="WTYJ01000001">
    <property type="protein sequence ID" value="MXO98756.1"/>
    <property type="molecule type" value="Genomic_DNA"/>
</dbReference>
<evidence type="ECO:0000259" key="2">
    <source>
        <dbReference type="PROSITE" id="PS50943"/>
    </source>
</evidence>
<dbReference type="OrthoDB" id="7402760at2"/>
<sequence length="257" mass="28438">MCGIVRGESMNSTTEPTGTEHEAIAARLREELARRRISRQALADMARISLSTLEKALSGSRPFTLATLVRIEDVLGTPLRHAETAPPAEAALAPEHMGSYSRPAVRWIEGEYLTLRPAFSDPEAIYAYRTLILWDDDAGHLRFTEHDRADSAFTQAGYVSMPNLSGHTYLVTSEEGQYRMIMLGRGTRERRMFGLLTTLQAGSGSQLLPVACPIALVPMDQMPDPQFGLIASNNLHHGACREMLDQATGNDFCRWYG</sequence>
<reference evidence="3 4" key="1">
    <citation type="submission" date="2019-12" db="EMBL/GenBank/DDBJ databases">
        <title>Genomic-based taxomic classification of the family Erythrobacteraceae.</title>
        <authorList>
            <person name="Xu L."/>
        </authorList>
    </citation>
    <scope>NUCLEOTIDE SEQUENCE [LARGE SCALE GENOMIC DNA]</scope>
    <source>
        <strain evidence="3 4">S36</strain>
    </source>
</reference>
<name>A0A6I4TS28_9SPHN</name>
<dbReference type="GO" id="GO:0003677">
    <property type="term" value="F:DNA binding"/>
    <property type="evidence" value="ECO:0007669"/>
    <property type="project" value="InterPro"/>
</dbReference>
<comment type="caution">
    <text evidence="3">The sequence shown here is derived from an EMBL/GenBank/DDBJ whole genome shotgun (WGS) entry which is preliminary data.</text>
</comment>
<accession>A0A6I4TS28</accession>
<dbReference type="Pfam" id="PF01381">
    <property type="entry name" value="HTH_3"/>
    <property type="match status" value="1"/>
</dbReference>
<feature type="domain" description="HTH cro/C1-type" evidence="2">
    <location>
        <begin position="28"/>
        <end position="82"/>
    </location>
</feature>
<gene>
    <name evidence="3" type="ORF">GRI97_07135</name>
</gene>
<dbReference type="CDD" id="cd00093">
    <property type="entry name" value="HTH_XRE"/>
    <property type="match status" value="1"/>
</dbReference>